<evidence type="ECO:0000313" key="3">
    <source>
        <dbReference type="Proteomes" id="UP000295554"/>
    </source>
</evidence>
<dbReference type="Proteomes" id="UP000295554">
    <property type="component" value="Unassembled WGS sequence"/>
</dbReference>
<dbReference type="RefSeq" id="WP_133214963.1">
    <property type="nucleotide sequence ID" value="NZ_SMSE01000004.1"/>
</dbReference>
<protein>
    <submittedName>
        <fullName evidence="2">DUF3604 domain-containing protein</fullName>
    </submittedName>
</protein>
<dbReference type="AlphaFoldDB" id="A0A4R5LP14"/>
<keyword evidence="3" id="KW-1185">Reference proteome</keyword>
<gene>
    <name evidence="2" type="ORF">E2F43_17180</name>
</gene>
<feature type="chain" id="PRO_5020897015" evidence="1">
    <location>
        <begin position="20"/>
        <end position="619"/>
    </location>
</feature>
<comment type="caution">
    <text evidence="2">The sequence shown here is derived from an EMBL/GenBank/DDBJ whole genome shotgun (WGS) entry which is preliminary data.</text>
</comment>
<dbReference type="InterPro" id="IPR022028">
    <property type="entry name" value="DUF3604"/>
</dbReference>
<reference evidence="2 3" key="1">
    <citation type="submission" date="2019-03" db="EMBL/GenBank/DDBJ databases">
        <title>Seongchinamella monodicae gen. nov., sp. nov., a novel member of the Gammaproteobacteria isolated from a tidal mudflat of beach.</title>
        <authorList>
            <person name="Yang H.G."/>
            <person name="Kang J.W."/>
            <person name="Lee S.D."/>
        </authorList>
    </citation>
    <scope>NUCLEOTIDE SEQUENCE [LARGE SCALE GENOMIC DNA]</scope>
    <source>
        <strain evidence="2 3">GH4-78</strain>
    </source>
</reference>
<accession>A0A4R5LP14</accession>
<proteinExistence type="predicted"/>
<keyword evidence="1" id="KW-0732">Signal</keyword>
<feature type="signal peptide" evidence="1">
    <location>
        <begin position="1"/>
        <end position="19"/>
    </location>
</feature>
<dbReference type="Pfam" id="PF12228">
    <property type="entry name" value="DUF3604"/>
    <property type="match status" value="1"/>
</dbReference>
<dbReference type="EMBL" id="SMSE01000004">
    <property type="protein sequence ID" value="TDG12085.1"/>
    <property type="molecule type" value="Genomic_DNA"/>
</dbReference>
<dbReference type="OrthoDB" id="543560at2"/>
<dbReference type="Gene3D" id="3.20.20.140">
    <property type="entry name" value="Metal-dependent hydrolases"/>
    <property type="match status" value="1"/>
</dbReference>
<evidence type="ECO:0000313" key="2">
    <source>
        <dbReference type="EMBL" id="TDG12085.1"/>
    </source>
</evidence>
<name>A0A4R5LP14_9GAMM</name>
<evidence type="ECO:0000256" key="1">
    <source>
        <dbReference type="SAM" id="SignalP"/>
    </source>
</evidence>
<sequence>MRKLLLAVVLLAASTAVTAEKQLFWGDTHLHTNNSFDAITIGNKSIGPAQAYRYARGLPVVHPYHGARVQIGTPLDFLVVSDHAEFLGLVRYVYEQGAPTDGLGPVDTLYAWLSSLAIRVGIDSRWGSLLFASRLPDAEDPKTAGERVAEQGLKLGGIAANPEISRKVWAEITAAADAYNTPGEFTAFIGWEWSSNGGGANLHRIVITDGDAASASQYLPYSFLDSSFPVDLWAWLDATSAGTGADFIAIPHNSNISKGYMFGTRSLRGNAFSDEYIAARSRWEKVVEVTQIKGDSETHPQLSPRDEFADFETFDFYIQRDESSYTVSAGDYIRSALRTGLALEAQQGENPYRFGLIGSSDAHSGLAGAEEDNFHGKFAADSIPANKQGLVDVSDRRTPRGWDMSASGLAAVWAEENTREALLAALKRREVYATTGPRIALQFFAGEAWPEDILDSASLYQDAVASGVPMGGVLEGRRSVSPEFFVIAERDARGANLDRIQIVKGWLDEDGQTREKVYDVAWSGERSPDAAGRLPPVGDSVDRASAGYQNSIGAPALRVRWQDPDFDPRQSAFYYVRVLQIPTPRHSLYDAVALELDSAEGYPDVIQERAYSSPIWYRP</sequence>
<organism evidence="2 3">
    <name type="scientific">Seongchinamella unica</name>
    <dbReference type="NCBI Taxonomy" id="2547392"/>
    <lineage>
        <taxon>Bacteria</taxon>
        <taxon>Pseudomonadati</taxon>
        <taxon>Pseudomonadota</taxon>
        <taxon>Gammaproteobacteria</taxon>
        <taxon>Cellvibrionales</taxon>
        <taxon>Halieaceae</taxon>
        <taxon>Seongchinamella</taxon>
    </lineage>
</organism>